<dbReference type="Proteomes" id="UP001376459">
    <property type="component" value="Unassembled WGS sequence"/>
</dbReference>
<keyword evidence="2" id="KW-1185">Reference proteome</keyword>
<evidence type="ECO:0000313" key="1">
    <source>
        <dbReference type="EMBL" id="MEJ8669677.1"/>
    </source>
</evidence>
<name>A0ABU8UL97_9ACTN</name>
<sequence>MSGVAVPSAAARFLVSGAMTRWFGRCRGPRRAGARRERTAAVVSVVCVMAVP</sequence>
<comment type="caution">
    <text evidence="1">The sequence shown here is derived from an EMBL/GenBank/DDBJ whole genome shotgun (WGS) entry which is preliminary data.</text>
</comment>
<proteinExistence type="predicted"/>
<gene>
    <name evidence="1" type="ORF">WKI71_18295</name>
</gene>
<organism evidence="1 2">
    <name type="scientific">Streptomyces machairae</name>
    <dbReference type="NCBI Taxonomy" id="3134109"/>
    <lineage>
        <taxon>Bacteria</taxon>
        <taxon>Bacillati</taxon>
        <taxon>Actinomycetota</taxon>
        <taxon>Actinomycetes</taxon>
        <taxon>Kitasatosporales</taxon>
        <taxon>Streptomycetaceae</taxon>
        <taxon>Streptomyces</taxon>
    </lineage>
</organism>
<protein>
    <submittedName>
        <fullName evidence="1">Uncharacterized protein</fullName>
    </submittedName>
</protein>
<evidence type="ECO:0000313" key="2">
    <source>
        <dbReference type="Proteomes" id="UP001376459"/>
    </source>
</evidence>
<accession>A0ABU8UL97</accession>
<dbReference type="EMBL" id="JBBKAK010000001">
    <property type="protein sequence ID" value="MEJ8669677.1"/>
    <property type="molecule type" value="Genomic_DNA"/>
</dbReference>
<reference evidence="1 2" key="1">
    <citation type="submission" date="2024-03" db="EMBL/GenBank/DDBJ databases">
        <title>Novel Streptomyces species of biotechnological and ecological value are a feature of Machair soil.</title>
        <authorList>
            <person name="Prole J.R."/>
            <person name="Goodfellow M."/>
            <person name="Allenby N."/>
            <person name="Ward A.C."/>
        </authorList>
    </citation>
    <scope>NUCLEOTIDE SEQUENCE [LARGE SCALE GENOMIC DNA]</scope>
    <source>
        <strain evidence="1 2">MS1.AVA.1</strain>
    </source>
</reference>